<dbReference type="Proteomes" id="UP000410492">
    <property type="component" value="Unassembled WGS sequence"/>
</dbReference>
<protein>
    <submittedName>
        <fullName evidence="2">Uncharacterized protein</fullName>
    </submittedName>
</protein>
<evidence type="ECO:0000313" key="2">
    <source>
        <dbReference type="EMBL" id="VEN37761.1"/>
    </source>
</evidence>
<accession>A0A653BQ87</accession>
<feature type="compositionally biased region" description="Acidic residues" evidence="1">
    <location>
        <begin position="1"/>
        <end position="12"/>
    </location>
</feature>
<dbReference type="OrthoDB" id="10638815at2759"/>
<organism evidence="2 3">
    <name type="scientific">Callosobruchus maculatus</name>
    <name type="common">Southern cowpea weevil</name>
    <name type="synonym">Pulse bruchid</name>
    <dbReference type="NCBI Taxonomy" id="64391"/>
    <lineage>
        <taxon>Eukaryota</taxon>
        <taxon>Metazoa</taxon>
        <taxon>Ecdysozoa</taxon>
        <taxon>Arthropoda</taxon>
        <taxon>Hexapoda</taxon>
        <taxon>Insecta</taxon>
        <taxon>Pterygota</taxon>
        <taxon>Neoptera</taxon>
        <taxon>Endopterygota</taxon>
        <taxon>Coleoptera</taxon>
        <taxon>Polyphaga</taxon>
        <taxon>Cucujiformia</taxon>
        <taxon>Chrysomeloidea</taxon>
        <taxon>Chrysomelidae</taxon>
        <taxon>Bruchinae</taxon>
        <taxon>Bruchini</taxon>
        <taxon>Callosobruchus</taxon>
    </lineage>
</organism>
<reference evidence="2 3" key="1">
    <citation type="submission" date="2019-01" db="EMBL/GenBank/DDBJ databases">
        <authorList>
            <person name="Sayadi A."/>
        </authorList>
    </citation>
    <scope>NUCLEOTIDE SEQUENCE [LARGE SCALE GENOMIC DNA]</scope>
</reference>
<evidence type="ECO:0000313" key="3">
    <source>
        <dbReference type="Proteomes" id="UP000410492"/>
    </source>
</evidence>
<proteinExistence type="predicted"/>
<dbReference type="EMBL" id="CAACVG010003731">
    <property type="protein sequence ID" value="VEN37761.1"/>
    <property type="molecule type" value="Genomic_DNA"/>
</dbReference>
<feature type="region of interest" description="Disordered" evidence="1">
    <location>
        <begin position="1"/>
        <end position="27"/>
    </location>
</feature>
<keyword evidence="3" id="KW-1185">Reference proteome</keyword>
<gene>
    <name evidence="2" type="ORF">CALMAC_LOCUS2894</name>
</gene>
<sequence>MSSGSDNDELIIEDLPSTSSASTPTKKRKLAAYNKSIKMSGKKKLNGLQKKDLAYVLPHSTGLNRLMQSETPQIHTLYREVTNVLNCKWFTRPVSFINVTPYTLPGIGVAEITLLLEQLGTATGTPVRRMKSNRLSDKMHCFMWDGVRVFALRAKVICIDFVNNDSTNSSRVRGKRAIIAQPENEEIKKNLDDLFELSIPHPKSTVYFEIEKTAVLIIEIEANEFSIPLDKR</sequence>
<dbReference type="AlphaFoldDB" id="A0A653BQ87"/>
<name>A0A653BQ87_CALMS</name>
<evidence type="ECO:0000256" key="1">
    <source>
        <dbReference type="SAM" id="MobiDB-lite"/>
    </source>
</evidence>